<feature type="domain" description="Peptidase S9 prolyl oligopeptidase catalytic" evidence="3">
    <location>
        <begin position="446"/>
        <end position="643"/>
    </location>
</feature>
<dbReference type="SUPFAM" id="SSF82171">
    <property type="entry name" value="DPP6 N-terminal domain-like"/>
    <property type="match status" value="1"/>
</dbReference>
<dbReference type="GO" id="GO:0004177">
    <property type="term" value="F:aminopeptidase activity"/>
    <property type="evidence" value="ECO:0007669"/>
    <property type="project" value="UniProtKB-KW"/>
</dbReference>
<dbReference type="SUPFAM" id="SSF53474">
    <property type="entry name" value="alpha/beta-Hydrolases"/>
    <property type="match status" value="1"/>
</dbReference>
<dbReference type="InterPro" id="IPR011042">
    <property type="entry name" value="6-blade_b-propeller_TolB-like"/>
</dbReference>
<dbReference type="GO" id="GO:0006508">
    <property type="term" value="P:proteolysis"/>
    <property type="evidence" value="ECO:0007669"/>
    <property type="project" value="InterPro"/>
</dbReference>
<dbReference type="InterPro" id="IPR011659">
    <property type="entry name" value="WD40"/>
</dbReference>
<protein>
    <submittedName>
        <fullName evidence="4">Dipeptidyl aminopeptidase/acylaminoacyl peptidase</fullName>
    </submittedName>
</protein>
<evidence type="ECO:0000256" key="1">
    <source>
        <dbReference type="ARBA" id="ARBA00022801"/>
    </source>
</evidence>
<gene>
    <name evidence="4" type="ORF">EI42_02382</name>
</gene>
<dbReference type="Pfam" id="PF00326">
    <property type="entry name" value="Peptidase_S9"/>
    <property type="match status" value="1"/>
</dbReference>
<sequence length="644" mass="71493">MNEAWMPVSAPLLNHSDDPHTRRAALADLLMQERSPSAVALAPDGKRVAFVVTEPVPGAQTFSRRIWLTDLEGNARPLTTGKQNEREPRWSPDGRWLAFVATPEGQQKPQLYRINPDGGDPEQLCSMPNGVMNLAWAPDGSRISFLSLEGEEPKSDPKVLGPERYCRLWAVRPGHTVPEPITPPNVTVFEYVWSPDSKQVALYYSHGSDYTDWYNSEIGVVPANGGSVRQLTLLQWQARALAWSPDSTRIAYLSGRWSDPGRGCGDIFTVSVADGQTRNLTPGIDCSPAWCRWLPDGRSLLFTAVKHVTHQICLLDSQSGRVTVLDDDFAMYWDQPSLSTTPDGRMMATTHSTPQKPADVWYGTLTEQGIKWRQLSRLNPLLEALGEPVKTERIRYKSVDGRMIDGIFMHPLKPPADGMLPPLFVQVHGGPSGAECDSWKGGFSFMAATEGFAVFRPNYRGSWGQGAAFADEVLGDMGGKDFQDIMSGVEYLVQQGEVDGERVCIGGWSNGGFLSAWAITQTDRFKAAMVGAGIIDFHNMHGQSNIADADELLLNANPLDQPEVYRACSPLTFAGRVKTPTLILHGEADEAVPVAQAYMFYRALRERKVPVECVIYPREGHGFHEFDHMRDSVLRVVEWFLRYV</sequence>
<dbReference type="Proteomes" id="UP000248806">
    <property type="component" value="Unassembled WGS sequence"/>
</dbReference>
<dbReference type="PANTHER" id="PTHR42776:SF27">
    <property type="entry name" value="DIPEPTIDYL PEPTIDASE FAMILY MEMBER 6"/>
    <property type="match status" value="1"/>
</dbReference>
<evidence type="ECO:0000259" key="3">
    <source>
        <dbReference type="Pfam" id="PF00326"/>
    </source>
</evidence>
<evidence type="ECO:0000313" key="4">
    <source>
        <dbReference type="EMBL" id="PZW31285.1"/>
    </source>
</evidence>
<dbReference type="Pfam" id="PF07676">
    <property type="entry name" value="PD40"/>
    <property type="match status" value="1"/>
</dbReference>
<keyword evidence="2" id="KW-0720">Serine protease</keyword>
<dbReference type="Gene3D" id="3.40.50.1820">
    <property type="entry name" value="alpha/beta hydrolase"/>
    <property type="match status" value="1"/>
</dbReference>
<keyword evidence="5" id="KW-1185">Reference proteome</keyword>
<comment type="caution">
    <text evidence="4">The sequence shown here is derived from an EMBL/GenBank/DDBJ whole genome shotgun (WGS) entry which is preliminary data.</text>
</comment>
<dbReference type="PANTHER" id="PTHR42776">
    <property type="entry name" value="SERINE PEPTIDASE S9 FAMILY MEMBER"/>
    <property type="match status" value="1"/>
</dbReference>
<keyword evidence="4" id="KW-0031">Aminopeptidase</keyword>
<dbReference type="EMBL" id="QKUF01000006">
    <property type="protein sequence ID" value="PZW31285.1"/>
    <property type="molecule type" value="Genomic_DNA"/>
</dbReference>
<proteinExistence type="predicted"/>
<name>A0A326UNF1_THEHA</name>
<keyword evidence="1" id="KW-0378">Hydrolase</keyword>
<dbReference type="InterPro" id="IPR029058">
    <property type="entry name" value="AB_hydrolase_fold"/>
</dbReference>
<evidence type="ECO:0000256" key="2">
    <source>
        <dbReference type="ARBA" id="ARBA00022825"/>
    </source>
</evidence>
<dbReference type="InterPro" id="IPR001375">
    <property type="entry name" value="Peptidase_S9_cat"/>
</dbReference>
<dbReference type="RefSeq" id="WP_111322087.1">
    <property type="nucleotide sequence ID" value="NZ_BIFX01000003.1"/>
</dbReference>
<dbReference type="OrthoDB" id="108903at2"/>
<dbReference type="GO" id="GO:0004252">
    <property type="term" value="F:serine-type endopeptidase activity"/>
    <property type="evidence" value="ECO:0007669"/>
    <property type="project" value="TreeGrafter"/>
</dbReference>
<dbReference type="Gene3D" id="2.120.10.30">
    <property type="entry name" value="TolB, C-terminal domain"/>
    <property type="match status" value="2"/>
</dbReference>
<dbReference type="AlphaFoldDB" id="A0A326UNF1"/>
<accession>A0A326UNF1</accession>
<keyword evidence="4" id="KW-0645">Protease</keyword>
<reference evidence="4 5" key="1">
    <citation type="submission" date="2018-06" db="EMBL/GenBank/DDBJ databases">
        <title>Genomic Encyclopedia of Archaeal and Bacterial Type Strains, Phase II (KMG-II): from individual species to whole genera.</title>
        <authorList>
            <person name="Goeker M."/>
        </authorList>
    </citation>
    <scope>NUCLEOTIDE SEQUENCE [LARGE SCALE GENOMIC DNA]</scope>
    <source>
        <strain evidence="4 5">ATCC BAA-1881</strain>
    </source>
</reference>
<organism evidence="4 5">
    <name type="scientific">Thermosporothrix hazakensis</name>
    <dbReference type="NCBI Taxonomy" id="644383"/>
    <lineage>
        <taxon>Bacteria</taxon>
        <taxon>Bacillati</taxon>
        <taxon>Chloroflexota</taxon>
        <taxon>Ktedonobacteria</taxon>
        <taxon>Ktedonobacterales</taxon>
        <taxon>Thermosporotrichaceae</taxon>
        <taxon>Thermosporothrix</taxon>
    </lineage>
</organism>
<evidence type="ECO:0000313" key="5">
    <source>
        <dbReference type="Proteomes" id="UP000248806"/>
    </source>
</evidence>